<dbReference type="GO" id="GO:0008270">
    <property type="term" value="F:zinc ion binding"/>
    <property type="evidence" value="ECO:0007669"/>
    <property type="project" value="UniProtKB-KW"/>
</dbReference>
<evidence type="ECO:0000256" key="3">
    <source>
        <dbReference type="ARBA" id="ARBA00022679"/>
    </source>
</evidence>
<comment type="catalytic activity">
    <reaction evidence="1">
        <text>S-ubiquitinyl-[E2 ubiquitin-conjugating enzyme]-L-cysteine + [acceptor protein]-L-lysine = [E2 ubiquitin-conjugating enzyme]-L-cysteine + N(6)-ubiquitinyl-[acceptor protein]-L-lysine.</text>
        <dbReference type="EC" id="2.3.2.27"/>
    </reaction>
</comment>
<sequence length="185" mass="21007">MDALCCYAMDDAISFYAMDDHALCSYAMDDALCSNTIDEAFCSYATDDALYPYATKNPLWYEVLSRLRSQHTNHTRMHSAAIDTNEIEPEQQNPQYQSSRAGSRLSEECISNFLINSLGRLTKTEENIICTICQEDINVKEEIATLCCTHIYHARCIEKWLTIKNECAVCRSAVILDEVVGRDPH</sequence>
<evidence type="ECO:0000313" key="10">
    <source>
        <dbReference type="EMBL" id="KAI0510863.1"/>
    </source>
</evidence>
<feature type="domain" description="RING-type" evidence="9">
    <location>
        <begin position="130"/>
        <end position="171"/>
    </location>
</feature>
<dbReference type="InterPro" id="IPR013083">
    <property type="entry name" value="Znf_RING/FYVE/PHD"/>
</dbReference>
<dbReference type="SMART" id="SM00184">
    <property type="entry name" value="RING"/>
    <property type="match status" value="1"/>
</dbReference>
<dbReference type="OrthoDB" id="4348522at2759"/>
<dbReference type="PANTHER" id="PTHR22937:SF65">
    <property type="entry name" value="E3 UBIQUITIN-PROTEIN LIGASE ARK2C"/>
    <property type="match status" value="1"/>
</dbReference>
<comment type="caution">
    <text evidence="10">The sequence shown here is derived from an EMBL/GenBank/DDBJ whole genome shotgun (WGS) entry which is preliminary data.</text>
</comment>
<dbReference type="Proteomes" id="UP000829196">
    <property type="component" value="Unassembled WGS sequence"/>
</dbReference>
<dbReference type="Pfam" id="PF13639">
    <property type="entry name" value="zf-RING_2"/>
    <property type="match status" value="1"/>
</dbReference>
<dbReference type="SMR" id="A0A8T3BEP2"/>
<dbReference type="PROSITE" id="PS50089">
    <property type="entry name" value="ZF_RING_2"/>
    <property type="match status" value="1"/>
</dbReference>
<protein>
    <recommendedName>
        <fullName evidence="2">RING-type E3 ubiquitin transferase</fullName>
        <ecNumber evidence="2">2.3.2.27</ecNumber>
    </recommendedName>
</protein>
<organism evidence="10 11">
    <name type="scientific">Dendrobium nobile</name>
    <name type="common">Orchid</name>
    <dbReference type="NCBI Taxonomy" id="94219"/>
    <lineage>
        <taxon>Eukaryota</taxon>
        <taxon>Viridiplantae</taxon>
        <taxon>Streptophyta</taxon>
        <taxon>Embryophyta</taxon>
        <taxon>Tracheophyta</taxon>
        <taxon>Spermatophyta</taxon>
        <taxon>Magnoliopsida</taxon>
        <taxon>Liliopsida</taxon>
        <taxon>Asparagales</taxon>
        <taxon>Orchidaceae</taxon>
        <taxon>Epidendroideae</taxon>
        <taxon>Malaxideae</taxon>
        <taxon>Dendrobiinae</taxon>
        <taxon>Dendrobium</taxon>
    </lineage>
</organism>
<keyword evidence="7" id="KW-0862">Zinc</keyword>
<keyword evidence="5 8" id="KW-0863">Zinc-finger</keyword>
<dbReference type="InterPro" id="IPR001841">
    <property type="entry name" value="Znf_RING"/>
</dbReference>
<evidence type="ECO:0000256" key="5">
    <source>
        <dbReference type="ARBA" id="ARBA00022771"/>
    </source>
</evidence>
<accession>A0A8T3BEP2</accession>
<proteinExistence type="predicted"/>
<dbReference type="PANTHER" id="PTHR22937">
    <property type="entry name" value="E3 UBIQUITIN-PROTEIN LIGASE RNF165"/>
    <property type="match status" value="1"/>
</dbReference>
<evidence type="ECO:0000313" key="11">
    <source>
        <dbReference type="Proteomes" id="UP000829196"/>
    </source>
</evidence>
<name>A0A8T3BEP2_DENNO</name>
<keyword evidence="3" id="KW-0808">Transferase</keyword>
<dbReference type="Gene3D" id="3.30.40.10">
    <property type="entry name" value="Zinc/RING finger domain, C3HC4 (zinc finger)"/>
    <property type="match status" value="1"/>
</dbReference>
<dbReference type="AlphaFoldDB" id="A0A8T3BEP2"/>
<evidence type="ECO:0000256" key="6">
    <source>
        <dbReference type="ARBA" id="ARBA00022786"/>
    </source>
</evidence>
<gene>
    <name evidence="10" type="ORF">KFK09_011473</name>
</gene>
<evidence type="ECO:0000256" key="1">
    <source>
        <dbReference type="ARBA" id="ARBA00000900"/>
    </source>
</evidence>
<keyword evidence="11" id="KW-1185">Reference proteome</keyword>
<evidence type="ECO:0000256" key="7">
    <source>
        <dbReference type="ARBA" id="ARBA00022833"/>
    </source>
</evidence>
<evidence type="ECO:0000259" key="9">
    <source>
        <dbReference type="PROSITE" id="PS50089"/>
    </source>
</evidence>
<keyword evidence="6" id="KW-0833">Ubl conjugation pathway</keyword>
<dbReference type="EMBL" id="JAGYWB010000009">
    <property type="protein sequence ID" value="KAI0510863.1"/>
    <property type="molecule type" value="Genomic_DNA"/>
</dbReference>
<evidence type="ECO:0000256" key="4">
    <source>
        <dbReference type="ARBA" id="ARBA00022723"/>
    </source>
</evidence>
<dbReference type="SUPFAM" id="SSF57850">
    <property type="entry name" value="RING/U-box"/>
    <property type="match status" value="1"/>
</dbReference>
<evidence type="ECO:0000256" key="2">
    <source>
        <dbReference type="ARBA" id="ARBA00012483"/>
    </source>
</evidence>
<dbReference type="EC" id="2.3.2.27" evidence="2"/>
<evidence type="ECO:0000256" key="8">
    <source>
        <dbReference type="PROSITE-ProRule" id="PRU00175"/>
    </source>
</evidence>
<keyword evidence="4" id="KW-0479">Metal-binding</keyword>
<dbReference type="InterPro" id="IPR045191">
    <property type="entry name" value="MBR1/2-like"/>
</dbReference>
<reference evidence="10" key="1">
    <citation type="journal article" date="2022" name="Front. Genet.">
        <title>Chromosome-Scale Assembly of the Dendrobium nobile Genome Provides Insights Into the Molecular Mechanism of the Biosynthesis of the Medicinal Active Ingredient of Dendrobium.</title>
        <authorList>
            <person name="Xu Q."/>
            <person name="Niu S.-C."/>
            <person name="Li K.-L."/>
            <person name="Zheng P.-J."/>
            <person name="Zhang X.-J."/>
            <person name="Jia Y."/>
            <person name="Liu Y."/>
            <person name="Niu Y.-X."/>
            <person name="Yu L.-H."/>
            <person name="Chen D.-F."/>
            <person name="Zhang G.-Q."/>
        </authorList>
    </citation>
    <scope>NUCLEOTIDE SEQUENCE</scope>
    <source>
        <tissue evidence="10">Leaf</tissue>
    </source>
</reference>
<dbReference type="GO" id="GO:0061630">
    <property type="term" value="F:ubiquitin protein ligase activity"/>
    <property type="evidence" value="ECO:0007669"/>
    <property type="project" value="UniProtKB-EC"/>
</dbReference>